<dbReference type="InterPro" id="IPR032071">
    <property type="entry name" value="DUF4806"/>
</dbReference>
<feature type="region of interest" description="Disordered" evidence="1">
    <location>
        <begin position="336"/>
        <end position="382"/>
    </location>
</feature>
<feature type="compositionally biased region" description="Low complexity" evidence="1">
    <location>
        <begin position="348"/>
        <end position="364"/>
    </location>
</feature>
<feature type="compositionally biased region" description="Basic and acidic residues" evidence="1">
    <location>
        <begin position="338"/>
        <end position="347"/>
    </location>
</feature>
<proteinExistence type="predicted"/>
<dbReference type="Proteomes" id="UP001497644">
    <property type="component" value="Chromosome 13"/>
</dbReference>
<evidence type="ECO:0000259" key="2">
    <source>
        <dbReference type="Pfam" id="PF16064"/>
    </source>
</evidence>
<keyword evidence="4" id="KW-1185">Reference proteome</keyword>
<dbReference type="EMBL" id="OZ034836">
    <property type="protein sequence ID" value="CAL1677500.1"/>
    <property type="molecule type" value="Genomic_DNA"/>
</dbReference>
<dbReference type="PANTHER" id="PTHR34153">
    <property type="entry name" value="SI:CH211-262H13.3-RELATED-RELATED"/>
    <property type="match status" value="1"/>
</dbReference>
<evidence type="ECO:0000313" key="4">
    <source>
        <dbReference type="Proteomes" id="UP001497644"/>
    </source>
</evidence>
<gene>
    <name evidence="3" type="ORF">LPLAT_LOCUS3524</name>
</gene>
<name>A0AAV2NBG1_9HYME</name>
<sequence length="382" mass="43431">MRMLVKIEKNPSATLYSDIEEKGKGKRLKKPIKYFDESDKENLKKRFKVQSTLPPIPILMSKSAHPSQPLPDKVNEKVKRQTLSLDTNKQRSVFASHRINVPYEIPKNKNHKECKGIKPSQESSRLLTEMHKSSTIASEKRSHEKFSLSGCKIHSKMNHKCAYTSEEVTLESVADAVCYLNAEVLSSKLILRKMDKNIESFLETQTMDKPKIENPIIVPVLDEFPIRSLDDLKKMERKLKKDKTFHLKVVNALHLGVMGDSSIQKKINSVLRMVLHDNLASSFNWKGQRGNKLKLSGRRITKIMIEAVAKEIPTINETMFGRKAGPWLAQATFRIKKQNKDEPHRNVDSSSDSGSSDSGSSDSGNEISDEEHNNNENEKQII</sequence>
<feature type="domain" description="DUF4806" evidence="2">
    <location>
        <begin position="222"/>
        <end position="307"/>
    </location>
</feature>
<protein>
    <recommendedName>
        <fullName evidence="2">DUF4806 domain-containing protein</fullName>
    </recommendedName>
</protein>
<feature type="compositionally biased region" description="Basic and acidic residues" evidence="1">
    <location>
        <begin position="370"/>
        <end position="382"/>
    </location>
</feature>
<dbReference type="Pfam" id="PF16064">
    <property type="entry name" value="DUF4806"/>
    <property type="match status" value="1"/>
</dbReference>
<evidence type="ECO:0000313" key="3">
    <source>
        <dbReference type="EMBL" id="CAL1677500.1"/>
    </source>
</evidence>
<evidence type="ECO:0000256" key="1">
    <source>
        <dbReference type="SAM" id="MobiDB-lite"/>
    </source>
</evidence>
<dbReference type="AlphaFoldDB" id="A0AAV2NBG1"/>
<accession>A0AAV2NBG1</accession>
<reference evidence="3" key="1">
    <citation type="submission" date="2024-04" db="EMBL/GenBank/DDBJ databases">
        <authorList>
            <consortium name="Molecular Ecology Group"/>
        </authorList>
    </citation>
    <scope>NUCLEOTIDE SEQUENCE</scope>
</reference>
<dbReference type="PANTHER" id="PTHR34153:SF2">
    <property type="entry name" value="SI:CH211-262H13.3-RELATED"/>
    <property type="match status" value="1"/>
</dbReference>
<organism evidence="3 4">
    <name type="scientific">Lasius platythorax</name>
    <dbReference type="NCBI Taxonomy" id="488582"/>
    <lineage>
        <taxon>Eukaryota</taxon>
        <taxon>Metazoa</taxon>
        <taxon>Ecdysozoa</taxon>
        <taxon>Arthropoda</taxon>
        <taxon>Hexapoda</taxon>
        <taxon>Insecta</taxon>
        <taxon>Pterygota</taxon>
        <taxon>Neoptera</taxon>
        <taxon>Endopterygota</taxon>
        <taxon>Hymenoptera</taxon>
        <taxon>Apocrita</taxon>
        <taxon>Aculeata</taxon>
        <taxon>Formicoidea</taxon>
        <taxon>Formicidae</taxon>
        <taxon>Formicinae</taxon>
        <taxon>Lasius</taxon>
        <taxon>Lasius</taxon>
    </lineage>
</organism>